<dbReference type="PROSITE" id="PS00623">
    <property type="entry name" value="GMC_OXRED_1"/>
    <property type="match status" value="1"/>
</dbReference>
<accession>A0AAD4CVN4</accession>
<keyword evidence="2" id="KW-0274">FAD</keyword>
<dbReference type="FunFam" id="2.60.40.1210:FF:000004">
    <property type="entry name" value="Cellobiose dehydrogenase"/>
    <property type="match status" value="1"/>
</dbReference>
<feature type="transmembrane region" description="Helical" evidence="4">
    <location>
        <begin position="935"/>
        <end position="956"/>
    </location>
</feature>
<evidence type="ECO:0000313" key="6">
    <source>
        <dbReference type="EMBL" id="KAF9892638.1"/>
    </source>
</evidence>
<name>A0AAD4CVN4_ASPNN</name>
<dbReference type="CDD" id="cd09630">
    <property type="entry name" value="CDH_like_cytochrome"/>
    <property type="match status" value="1"/>
</dbReference>
<gene>
    <name evidence="6" type="ORF">FE257_001040</name>
</gene>
<feature type="region of interest" description="Disordered" evidence="3">
    <location>
        <begin position="208"/>
        <end position="247"/>
    </location>
</feature>
<organism evidence="6 7">
    <name type="scientific">Aspergillus nanangensis</name>
    <dbReference type="NCBI Taxonomy" id="2582783"/>
    <lineage>
        <taxon>Eukaryota</taxon>
        <taxon>Fungi</taxon>
        <taxon>Dikarya</taxon>
        <taxon>Ascomycota</taxon>
        <taxon>Pezizomycotina</taxon>
        <taxon>Eurotiomycetes</taxon>
        <taxon>Eurotiomycetidae</taxon>
        <taxon>Eurotiales</taxon>
        <taxon>Aspergillaceae</taxon>
        <taxon>Aspergillus</taxon>
        <taxon>Aspergillus subgen. Circumdati</taxon>
    </lineage>
</organism>
<dbReference type="PANTHER" id="PTHR47190">
    <property type="entry name" value="DEHYDROGENASE, PUTATIVE-RELATED"/>
    <property type="match status" value="1"/>
</dbReference>
<dbReference type="InterPro" id="IPR000917">
    <property type="entry name" value="Sulfatase_N"/>
</dbReference>
<dbReference type="PANTHER" id="PTHR47190:SF2">
    <property type="entry name" value="CELLOBIOSE DEHYDROGENASE (AFU_ORTHOLOGUE AFUA_2G17620)"/>
    <property type="match status" value="1"/>
</dbReference>
<keyword evidence="4" id="KW-1133">Transmembrane helix</keyword>
<dbReference type="SUPFAM" id="SSF49344">
    <property type="entry name" value="CBD9-like"/>
    <property type="match status" value="1"/>
</dbReference>
<feature type="transmembrane region" description="Helical" evidence="4">
    <location>
        <begin position="251"/>
        <end position="270"/>
    </location>
</feature>
<feature type="transmembrane region" description="Helical" evidence="4">
    <location>
        <begin position="69"/>
        <end position="87"/>
    </location>
</feature>
<dbReference type="Gene3D" id="3.30.410.10">
    <property type="entry name" value="Cholesterol Oxidase, domain 2"/>
    <property type="match status" value="1"/>
</dbReference>
<dbReference type="InterPro" id="IPR053208">
    <property type="entry name" value="GMC_Oxidoreductase_CD"/>
</dbReference>
<evidence type="ECO:0000256" key="2">
    <source>
        <dbReference type="RuleBase" id="RU003968"/>
    </source>
</evidence>
<evidence type="ECO:0000313" key="7">
    <source>
        <dbReference type="Proteomes" id="UP001194746"/>
    </source>
</evidence>
<dbReference type="InterPro" id="IPR000172">
    <property type="entry name" value="GMC_OxRdtase_N"/>
</dbReference>
<keyword evidence="4" id="KW-0472">Membrane</keyword>
<dbReference type="Pfam" id="PF16010">
    <property type="entry name" value="CDH-cyt"/>
    <property type="match status" value="1"/>
</dbReference>
<dbReference type="InterPro" id="IPR036188">
    <property type="entry name" value="FAD/NAD-bd_sf"/>
</dbReference>
<dbReference type="InterPro" id="IPR015920">
    <property type="entry name" value="Cellobiose_DH-like_cyt"/>
</dbReference>
<dbReference type="GO" id="GO:0050660">
    <property type="term" value="F:flavin adenine dinucleotide binding"/>
    <property type="evidence" value="ECO:0007669"/>
    <property type="project" value="InterPro"/>
</dbReference>
<dbReference type="Proteomes" id="UP001194746">
    <property type="component" value="Unassembled WGS sequence"/>
</dbReference>
<feature type="transmembrane region" description="Helical" evidence="4">
    <location>
        <begin position="146"/>
        <end position="172"/>
    </location>
</feature>
<dbReference type="SUPFAM" id="SSF54373">
    <property type="entry name" value="FAD-linked reductases, C-terminal domain"/>
    <property type="match status" value="1"/>
</dbReference>
<dbReference type="GO" id="GO:0016614">
    <property type="term" value="F:oxidoreductase activity, acting on CH-OH group of donors"/>
    <property type="evidence" value="ECO:0007669"/>
    <property type="project" value="InterPro"/>
</dbReference>
<keyword evidence="7" id="KW-1185">Reference proteome</keyword>
<keyword evidence="2" id="KW-0285">Flavoprotein</keyword>
<dbReference type="EMBL" id="VCAU01000011">
    <property type="protein sequence ID" value="KAF9892638.1"/>
    <property type="molecule type" value="Genomic_DNA"/>
</dbReference>
<feature type="transmembrane region" description="Helical" evidence="4">
    <location>
        <begin position="99"/>
        <end position="126"/>
    </location>
</feature>
<dbReference type="InterPro" id="IPR017850">
    <property type="entry name" value="Alkaline_phosphatase_core_sf"/>
</dbReference>
<dbReference type="Gene3D" id="3.40.720.10">
    <property type="entry name" value="Alkaline Phosphatase, subunit A"/>
    <property type="match status" value="1"/>
</dbReference>
<dbReference type="InterPro" id="IPR007867">
    <property type="entry name" value="GMC_OxRtase_C"/>
</dbReference>
<dbReference type="Gene3D" id="2.60.40.1210">
    <property type="entry name" value="Cellobiose dehydrogenase, cytochrome domain"/>
    <property type="match status" value="1"/>
</dbReference>
<dbReference type="Gene3D" id="3.50.50.60">
    <property type="entry name" value="FAD/NAD(P)-binding domain"/>
    <property type="match status" value="1"/>
</dbReference>
<dbReference type="Pfam" id="PF05199">
    <property type="entry name" value="GMC_oxred_C"/>
    <property type="match status" value="1"/>
</dbReference>
<evidence type="ECO:0000256" key="1">
    <source>
        <dbReference type="ARBA" id="ARBA00010790"/>
    </source>
</evidence>
<dbReference type="Pfam" id="PF00732">
    <property type="entry name" value="GMC_oxred_N"/>
    <property type="match status" value="1"/>
</dbReference>
<keyword evidence="4" id="KW-0812">Transmembrane</keyword>
<dbReference type="SUPFAM" id="SSF53649">
    <property type="entry name" value="Alkaline phosphatase-like"/>
    <property type="match status" value="1"/>
</dbReference>
<reference evidence="6" key="2">
    <citation type="submission" date="2020-02" db="EMBL/GenBank/DDBJ databases">
        <authorList>
            <person name="Gilchrist C.L.M."/>
            <person name="Chooi Y.-H."/>
        </authorList>
    </citation>
    <scope>NUCLEOTIDE SEQUENCE</scope>
    <source>
        <strain evidence="6">MST-FP2251</strain>
    </source>
</reference>
<dbReference type="Pfam" id="PF00884">
    <property type="entry name" value="Sulfatase"/>
    <property type="match status" value="1"/>
</dbReference>
<reference evidence="6" key="1">
    <citation type="journal article" date="2019" name="Beilstein J. Org. Chem.">
        <title>Nanangenines: drimane sesquiterpenoids as the dominant metabolite cohort of a novel Australian fungus, Aspergillus nanangensis.</title>
        <authorList>
            <person name="Lacey H.J."/>
            <person name="Gilchrist C.L.M."/>
            <person name="Crombie A."/>
            <person name="Kalaitzis J.A."/>
            <person name="Vuong D."/>
            <person name="Rutledge P.J."/>
            <person name="Turner P."/>
            <person name="Pitt J.I."/>
            <person name="Lacey E."/>
            <person name="Chooi Y.H."/>
            <person name="Piggott A.M."/>
        </authorList>
    </citation>
    <scope>NUCLEOTIDE SEQUENCE</scope>
    <source>
        <strain evidence="6">MST-FP2251</strain>
    </source>
</reference>
<dbReference type="SUPFAM" id="SSF51905">
    <property type="entry name" value="FAD/NAD(P)-binding domain"/>
    <property type="match status" value="1"/>
</dbReference>
<feature type="transmembrane region" description="Helical" evidence="4">
    <location>
        <begin position="891"/>
        <end position="915"/>
    </location>
</feature>
<evidence type="ECO:0000256" key="3">
    <source>
        <dbReference type="SAM" id="MobiDB-lite"/>
    </source>
</evidence>
<protein>
    <recommendedName>
        <fullName evidence="5">Glucose-methanol-choline oxidoreductase N-terminal domain-containing protein</fullName>
    </recommendedName>
</protein>
<comment type="similarity">
    <text evidence="1 2">Belongs to the GMC oxidoreductase family.</text>
</comment>
<evidence type="ECO:0000259" key="5">
    <source>
        <dbReference type="PROSITE" id="PS00623"/>
    </source>
</evidence>
<feature type="domain" description="Glucose-methanol-choline oxidoreductase N-terminal" evidence="5">
    <location>
        <begin position="1271"/>
        <end position="1294"/>
    </location>
</feature>
<feature type="compositionally biased region" description="Acidic residues" evidence="3">
    <location>
        <begin position="214"/>
        <end position="230"/>
    </location>
</feature>
<evidence type="ECO:0000256" key="4">
    <source>
        <dbReference type="SAM" id="Phobius"/>
    </source>
</evidence>
<feature type="transmembrane region" description="Helical" evidence="4">
    <location>
        <begin position="40"/>
        <end position="57"/>
    </location>
</feature>
<sequence length="1725" mass="188754">MMRLRFLHARWHRSILPLLLEIRASPAHTFDVFWDWARRYCFTVALLALIGAKLLHLYAHLHSLPAAKFGVWGITFFFQDVVILLLLRMATHKMRTRTVAAIAAGVVIPFTLIMSGMASANASFYVVTGAEIHWRQAKTFHRDAAAIRTLLTGLTGFLIVETILLGTAWLIARPIHRAAGGILKVLGWPWQACTKCFFRRHPPLPDPERYERVDVDEDSSFDENKSDDDGESLRPFDSVSGTPTSRSSDSVVRRLAILLPFVVLFGMRALRPSDPSYLFLSGALPLTPFAGGRYRLSPVDPTGMPGDYRFLEGKTALTVPPAFSWLPQTPLPGFEDWDPSNPTRLHYDPVADPLHISNADQPVLEPIRGALADSRVRIKHVILLKLESTRADLFPLIKDSYLWKRVMGSYERQDVPKEVTQRVANLTRTAEFLTGFDSGFDHKDNLFGGKKAYGGISARNAVTTGTYTLKSIVGSVCGVTPLVVDFNREYDHHIYQPCLPHVLNAMNQQPDITNDTDDFTRWPWHSKWMQSVTDTYDNQDQLTPVLGYHDILTRERLQEKDAKHYPTKAKEVNYYGYPDTELREYLRDAIDDAERNHTRLFLTHLTGTTHHPWGMPNDDYQKIMGSSWTGTNGDMNRYLNTIKFVDDWLAEILAILEEKGIANETLIAMAGDHGLSLPNDGGLTPYDNPHIGSFHIPLVLAHPQLPPVEVTTPVMSDQIVPTILDLLVESSSLSPNSTAVATDVRPMYEGQSLIRPLVTEKTLSHSGVEKTMQDWQFTVMNTGGSWLAVRSAARPEYRLVIPLIDDLEWRFTNLHTDPDEVHPVKDFSLVDLAKTLDQDYGDDAVRFLRDAAHITECQEPGLEFLHLSGNADDALISLDHDSPHAIEDPSLFGHCAICVGAGILVLFLATALLYLQPDTSLIDLHQCRPSCHYLVLFLMNLLNRLFAAAFAAGTLLQSCRAQASAPVVYTDPDTGIVFDTWTVPESTTAAGMTFGVALPSDALTTDATEFIGYLECALDTSAGGWCGLSMGGTMTNKLLFMAYPYEDTVLTSFRFGSGYVMPDLYTGNATVTQISSTVSDTSFTLLFRCQDCLLWDQDGQTGSATTSAGRLVLGWAQAAESPTSPSCPDDLSLVQHDGFGIWVATLGADAASASYEDWTALANQTVPGDCDGGGGSEGPEPVPIPDGLAYDYIVVGGGAAGLPLVDRLSEAGKSVLLIERGPVSSGRWGGTIKPEWLDGTNLTRFDVPGLCNEIWVDSDGIACDYTDQMAGCVLGGGTAVNAGLWWKPYYLDWDLNFPGGWGAGDMQAATDKVFSRIPGTTTPSMDGQLYLQEGPNTLAKALQAGGYHSTVFNDNPTQKNHTYGSTPFMYSNGERGGPLATYLVSASGRDNFDMWTNTSVTRVIRSGGQVTGVEVEPILDGGYGGVVNLADAGRVILSAGSFGSARVLMRSGIGPSDQLTVVQNSASDGDTMIAESEWIELPVGKNLVDHVNTDIVLSHPDVVFYDYYAAYDDPIQADADSYLNGRIGPLAQAAPNIGPNFFDQIFGSDGILRQINWQPRVEGSHDFPDGNTITMSQYLGRGSTSRGRMTLTAGLDTIVSTPPYLIDQADTDAVIQGIINLQGYLKGSNFTWLYPAPNVTVADFVNDMPKTPAVRRSNHWMGTCKMGSDDGRSGGSAVVDLNTKVYGMDNLFVVDASIFPGMVTPNPSAYIVTVAEHAVQKILAL</sequence>
<proteinExistence type="inferred from homology"/>
<comment type="caution">
    <text evidence="6">The sequence shown here is derived from an EMBL/GenBank/DDBJ whole genome shotgun (WGS) entry which is preliminary data.</text>
</comment>